<proteinExistence type="predicted"/>
<gene>
    <name evidence="2" type="ORF">ACRB68_45160</name>
</gene>
<reference evidence="2 3" key="1">
    <citation type="submission" date="2019-10" db="EMBL/GenBank/DDBJ databases">
        <title>Actinomadura rubteroloni sp. nov. and Actinomadura macrotermitis sp. nov., isolated from the gut of fungus growing-termite Macrotermes natalensis.</title>
        <authorList>
            <person name="Benndorf R."/>
            <person name="Martin K."/>
            <person name="Kuefner M."/>
            <person name="De Beer W."/>
            <person name="Kaster A.-K."/>
            <person name="Vollmers J."/>
            <person name="Poulsen M."/>
            <person name="Beemelmanns C."/>
        </authorList>
    </citation>
    <scope>NUCLEOTIDE SEQUENCE [LARGE SCALE GENOMIC DNA]</scope>
    <source>
        <strain evidence="2 3">RB68</strain>
    </source>
</reference>
<protein>
    <recommendedName>
        <fullName evidence="1">DUF397 domain-containing protein</fullName>
    </recommendedName>
</protein>
<dbReference type="Proteomes" id="UP000487268">
    <property type="component" value="Unassembled WGS sequence"/>
</dbReference>
<dbReference type="InterPro" id="IPR007278">
    <property type="entry name" value="DUF397"/>
</dbReference>
<dbReference type="AlphaFoldDB" id="A0A7K0BZ14"/>
<sequence length="56" mass="6000">MNWRKSSHSGTQQSDCVEAARFPAAVALRDSKDPAGPKLVLGRDAFKALTDALKAD</sequence>
<dbReference type="RefSeq" id="WP_328594610.1">
    <property type="nucleotide sequence ID" value="NZ_WEGH01000003.1"/>
</dbReference>
<evidence type="ECO:0000313" key="3">
    <source>
        <dbReference type="Proteomes" id="UP000487268"/>
    </source>
</evidence>
<evidence type="ECO:0000259" key="1">
    <source>
        <dbReference type="Pfam" id="PF04149"/>
    </source>
</evidence>
<dbReference type="Pfam" id="PF04149">
    <property type="entry name" value="DUF397"/>
    <property type="match status" value="1"/>
</dbReference>
<dbReference type="EMBL" id="WEGH01000003">
    <property type="protein sequence ID" value="MQY06428.1"/>
    <property type="molecule type" value="Genomic_DNA"/>
</dbReference>
<feature type="domain" description="DUF397" evidence="1">
    <location>
        <begin position="2"/>
        <end position="54"/>
    </location>
</feature>
<name>A0A7K0BZ14_9ACTN</name>
<accession>A0A7K0BZ14</accession>
<keyword evidence="3" id="KW-1185">Reference proteome</keyword>
<evidence type="ECO:0000313" key="2">
    <source>
        <dbReference type="EMBL" id="MQY06428.1"/>
    </source>
</evidence>
<comment type="caution">
    <text evidence="2">The sequence shown here is derived from an EMBL/GenBank/DDBJ whole genome shotgun (WGS) entry which is preliminary data.</text>
</comment>
<organism evidence="2 3">
    <name type="scientific">Actinomadura macrotermitis</name>
    <dbReference type="NCBI Taxonomy" id="2585200"/>
    <lineage>
        <taxon>Bacteria</taxon>
        <taxon>Bacillati</taxon>
        <taxon>Actinomycetota</taxon>
        <taxon>Actinomycetes</taxon>
        <taxon>Streptosporangiales</taxon>
        <taxon>Thermomonosporaceae</taxon>
        <taxon>Actinomadura</taxon>
    </lineage>
</organism>